<evidence type="ECO:0000313" key="2">
    <source>
        <dbReference type="Proteomes" id="UP000070121"/>
    </source>
</evidence>
<dbReference type="OrthoDB" id="4805185at2759"/>
<dbReference type="SUPFAM" id="SSF52047">
    <property type="entry name" value="RNI-like"/>
    <property type="match status" value="1"/>
</dbReference>
<protein>
    <recommendedName>
        <fullName evidence="3">F-box domain-containing protein</fullName>
    </recommendedName>
</protein>
<name>A0A135U7X5_9PEZI</name>
<accession>A0A135U7X5</accession>
<proteinExistence type="predicted"/>
<keyword evidence="2" id="KW-1185">Reference proteome</keyword>
<evidence type="ECO:0008006" key="3">
    <source>
        <dbReference type="Google" id="ProtNLM"/>
    </source>
</evidence>
<dbReference type="EMBL" id="JFFI01001656">
    <property type="protein sequence ID" value="KXH56465.1"/>
    <property type="molecule type" value="Genomic_DNA"/>
</dbReference>
<gene>
    <name evidence="1" type="ORF">CSAL01_12299</name>
</gene>
<dbReference type="InterPro" id="IPR032675">
    <property type="entry name" value="LRR_dom_sf"/>
</dbReference>
<dbReference type="Gene3D" id="3.80.10.10">
    <property type="entry name" value="Ribonuclease Inhibitor"/>
    <property type="match status" value="1"/>
</dbReference>
<comment type="caution">
    <text evidence="1">The sequence shown here is derived from an EMBL/GenBank/DDBJ whole genome shotgun (WGS) entry which is preliminary data.</text>
</comment>
<dbReference type="Proteomes" id="UP000070121">
    <property type="component" value="Unassembled WGS sequence"/>
</dbReference>
<evidence type="ECO:0000313" key="1">
    <source>
        <dbReference type="EMBL" id="KXH56465.1"/>
    </source>
</evidence>
<organism evidence="1 2">
    <name type="scientific">Colletotrichum salicis</name>
    <dbReference type="NCBI Taxonomy" id="1209931"/>
    <lineage>
        <taxon>Eukaryota</taxon>
        <taxon>Fungi</taxon>
        <taxon>Dikarya</taxon>
        <taxon>Ascomycota</taxon>
        <taxon>Pezizomycotina</taxon>
        <taxon>Sordariomycetes</taxon>
        <taxon>Hypocreomycetidae</taxon>
        <taxon>Glomerellales</taxon>
        <taxon>Glomerellaceae</taxon>
        <taxon>Colletotrichum</taxon>
        <taxon>Colletotrichum acutatum species complex</taxon>
    </lineage>
</organism>
<dbReference type="AlphaFoldDB" id="A0A135U7X5"/>
<reference evidence="1 2" key="1">
    <citation type="submission" date="2014-02" db="EMBL/GenBank/DDBJ databases">
        <title>The genome sequence of Colletotrichum salicis CBS 607.94.</title>
        <authorList>
            <person name="Baroncelli R."/>
            <person name="Thon M.R."/>
        </authorList>
    </citation>
    <scope>NUCLEOTIDE SEQUENCE [LARGE SCALE GENOMIC DNA]</scope>
    <source>
        <strain evidence="1 2">CBS 607.94</strain>
    </source>
</reference>
<sequence>MGGITKLPAELIQHIFDQLSTLSAEPSYSHLDCPDDGFKEELSDLGALSRTCQAFEQLVGRNLFNYVELTEPRHNYRMSLIRGWASRPDCTQHVRRVCIPIYSLEQVLHYGDMRLSEDNISFINETFGKMGLKIYPPRWEDSSHINILSMTIPLMANFLRKLEIQYIWNEYHDSHDVSGKFFGTEDDIFPNLHTLYIKCTHHRGQFPMEFVASISKIAPKLRSLKIHNFNTAWFDGSHTWEKLTSLSIWQTLLMQPGLAEMISKPKHLFHFDHDSSDTSVDYMVGMIDALAEHKETLKSLSVIFPRRLPGEAASLQFHKLRNLDTFTTRLQDEHLRRLEKTGKYRDLQVFVSDNWEERDGEQQIDFDGRDEDSIEKGYLAEAIDWLYLMS</sequence>